<protein>
    <submittedName>
        <fullName evidence="3">Alkaline phosphatase D</fullName>
    </submittedName>
</protein>
<dbReference type="Pfam" id="PF09423">
    <property type="entry name" value="PhoD"/>
    <property type="match status" value="1"/>
</dbReference>
<dbReference type="PANTHER" id="PTHR43606:SF1">
    <property type="entry name" value="PHOD-LIKE PHOSPHATASE METALLOPHOSPHATASE DOMAIN-CONTAINING PROTEIN"/>
    <property type="match status" value="1"/>
</dbReference>
<evidence type="ECO:0000259" key="1">
    <source>
        <dbReference type="Pfam" id="PF09423"/>
    </source>
</evidence>
<dbReference type="STRING" id="195913.SAMN04488004_10971"/>
<sequence length="511" mass="56186">MPRISFNRRQTLLGSAALGVSLAMPSLSRAQSRPLITHGVMSGDVAHDGAMIWGRADREAKMLVEWATTEDMSDARMVPALAVGTPSDFTGKLALTGLPSDQDIFYRVTMADLADGTLSEPTTGTFRTAPMGRRDISFVWSGDTAGQGWGIDEDRGGMTTYATMMGHAPDFFLHSGDTVYADGVIAPEVELADGTMWRNLVTPAKSKVAETLDEFRGQHLYNYMDANVRAFNAAVPMIAQWDDHEVTNNWYPNEVLASDDRYTVKSMQLLSARAAHAFHEMMPTRQNLAEPMRVYRKVSYGPLLDIFLIDMRTYRGDNTANTEAEGTPFLGAEQLAWLKREMVNSTATWKVIAADMPIGMMVRDGETAMENGANGDGPVLGREKDVAAVLSFIKSAQILNTVWLTADVHYTAAHHYSPDRAVFQDFDPFWEFVSGPLHAGTFGPSDYDNTFGPEVRFAKHPEPGQANLPPSDGMQFFGQVDIAADTGVMTVRLMDSADIELWSVDLDPQTV</sequence>
<dbReference type="RefSeq" id="WP_175499266.1">
    <property type="nucleotide sequence ID" value="NZ_FOTF01000009.1"/>
</dbReference>
<evidence type="ECO:0000313" key="4">
    <source>
        <dbReference type="Proteomes" id="UP000199550"/>
    </source>
</evidence>
<dbReference type="Gene3D" id="2.60.40.380">
    <property type="entry name" value="Purple acid phosphatase-like, N-terminal"/>
    <property type="match status" value="1"/>
</dbReference>
<proteinExistence type="predicted"/>
<dbReference type="SUPFAM" id="SSF56300">
    <property type="entry name" value="Metallo-dependent phosphatases"/>
    <property type="match status" value="1"/>
</dbReference>
<dbReference type="AlphaFoldDB" id="A0A1I4FFU4"/>
<dbReference type="PROSITE" id="PS51318">
    <property type="entry name" value="TAT"/>
    <property type="match status" value="1"/>
</dbReference>
<reference evidence="4" key="1">
    <citation type="submission" date="2016-10" db="EMBL/GenBank/DDBJ databases">
        <authorList>
            <person name="Varghese N."/>
            <person name="Submissions S."/>
        </authorList>
    </citation>
    <scope>NUCLEOTIDE SEQUENCE [LARGE SCALE GENOMIC DNA]</scope>
    <source>
        <strain evidence="4">DSM 16199</strain>
    </source>
</reference>
<dbReference type="EMBL" id="FOTF01000009">
    <property type="protein sequence ID" value="SFL16855.1"/>
    <property type="molecule type" value="Genomic_DNA"/>
</dbReference>
<feature type="domain" description="PhoD-like phosphatase metallophosphatase" evidence="1">
    <location>
        <begin position="140"/>
        <end position="493"/>
    </location>
</feature>
<dbReference type="PANTHER" id="PTHR43606">
    <property type="entry name" value="PHOSPHATASE, PUTATIVE (AFU_ORTHOLOGUE AFUA_6G08710)-RELATED"/>
    <property type="match status" value="1"/>
</dbReference>
<dbReference type="InterPro" id="IPR052900">
    <property type="entry name" value="Phospholipid_Metab_Enz"/>
</dbReference>
<evidence type="ECO:0000313" key="3">
    <source>
        <dbReference type="EMBL" id="SFL16855.1"/>
    </source>
</evidence>
<dbReference type="Proteomes" id="UP000199550">
    <property type="component" value="Unassembled WGS sequence"/>
</dbReference>
<evidence type="ECO:0000259" key="2">
    <source>
        <dbReference type="Pfam" id="PF16655"/>
    </source>
</evidence>
<keyword evidence="4" id="KW-1185">Reference proteome</keyword>
<organism evidence="3 4">
    <name type="scientific">Loktanella salsilacus</name>
    <dbReference type="NCBI Taxonomy" id="195913"/>
    <lineage>
        <taxon>Bacteria</taxon>
        <taxon>Pseudomonadati</taxon>
        <taxon>Pseudomonadota</taxon>
        <taxon>Alphaproteobacteria</taxon>
        <taxon>Rhodobacterales</taxon>
        <taxon>Roseobacteraceae</taxon>
        <taxon>Loktanella</taxon>
    </lineage>
</organism>
<dbReference type="InterPro" id="IPR006311">
    <property type="entry name" value="TAT_signal"/>
</dbReference>
<name>A0A1I4FFU4_9RHOB</name>
<dbReference type="InterPro" id="IPR029052">
    <property type="entry name" value="Metallo-depent_PP-like"/>
</dbReference>
<dbReference type="InterPro" id="IPR038607">
    <property type="entry name" value="PhoD-like_sf"/>
</dbReference>
<feature type="domain" description="Phospholipase D N-terminal" evidence="2">
    <location>
        <begin position="38"/>
        <end position="128"/>
    </location>
</feature>
<accession>A0A1I4FFU4</accession>
<dbReference type="Pfam" id="PF16655">
    <property type="entry name" value="PhoD_N"/>
    <property type="match status" value="1"/>
</dbReference>
<dbReference type="Gene3D" id="3.60.21.70">
    <property type="entry name" value="PhoD-like phosphatase"/>
    <property type="match status" value="1"/>
</dbReference>
<dbReference type="InterPro" id="IPR032093">
    <property type="entry name" value="PhoD_N"/>
</dbReference>
<gene>
    <name evidence="3" type="ORF">SAMN04488004_10971</name>
</gene>
<dbReference type="InterPro" id="IPR018946">
    <property type="entry name" value="PhoD-like_MPP"/>
</dbReference>